<dbReference type="EMBL" id="CP106753">
    <property type="protein sequence ID" value="UXY16212.1"/>
    <property type="molecule type" value="Genomic_DNA"/>
</dbReference>
<dbReference type="GO" id="GO:0032259">
    <property type="term" value="P:methylation"/>
    <property type="evidence" value="ECO:0007669"/>
    <property type="project" value="UniProtKB-KW"/>
</dbReference>
<organism evidence="3 4">
    <name type="scientific">Chitiniphilus purpureus</name>
    <dbReference type="NCBI Taxonomy" id="2981137"/>
    <lineage>
        <taxon>Bacteria</taxon>
        <taxon>Pseudomonadati</taxon>
        <taxon>Pseudomonadota</taxon>
        <taxon>Betaproteobacteria</taxon>
        <taxon>Neisseriales</taxon>
        <taxon>Chitinibacteraceae</taxon>
        <taxon>Chitiniphilus</taxon>
    </lineage>
</organism>
<evidence type="ECO:0000256" key="1">
    <source>
        <dbReference type="ARBA" id="ARBA00022603"/>
    </source>
</evidence>
<dbReference type="InterPro" id="IPR038375">
    <property type="entry name" value="NDUFAF7_sf"/>
</dbReference>
<evidence type="ECO:0000313" key="3">
    <source>
        <dbReference type="EMBL" id="UXY16212.1"/>
    </source>
</evidence>
<dbReference type="PANTHER" id="PTHR12049:SF7">
    <property type="entry name" value="PROTEIN ARGININE METHYLTRANSFERASE NDUFAF7, MITOCHONDRIAL"/>
    <property type="match status" value="1"/>
</dbReference>
<dbReference type="InterPro" id="IPR003788">
    <property type="entry name" value="NDUFAF7"/>
</dbReference>
<dbReference type="PANTHER" id="PTHR12049">
    <property type="entry name" value="PROTEIN ARGININE METHYLTRANSFERASE NDUFAF7, MITOCHONDRIAL"/>
    <property type="match status" value="1"/>
</dbReference>
<dbReference type="Proteomes" id="UP001061302">
    <property type="component" value="Chromosome"/>
</dbReference>
<dbReference type="Pfam" id="PF02636">
    <property type="entry name" value="Methyltransf_28"/>
    <property type="match status" value="1"/>
</dbReference>
<keyword evidence="2 3" id="KW-0808">Transferase</keyword>
<keyword evidence="4" id="KW-1185">Reference proteome</keyword>
<reference evidence="3" key="1">
    <citation type="submission" date="2022-10" db="EMBL/GenBank/DDBJ databases">
        <title>Chitiniphilus purpureus sp. nov., a novel chitin-degrading bacterium isolated from crawfish pond sediment.</title>
        <authorList>
            <person name="Li K."/>
        </authorList>
    </citation>
    <scope>NUCLEOTIDE SEQUENCE</scope>
    <source>
        <strain evidence="3">CD1</strain>
    </source>
</reference>
<dbReference type="Gene3D" id="3.40.50.12710">
    <property type="match status" value="1"/>
</dbReference>
<dbReference type="EC" id="2.1.1.-" evidence="3"/>
<dbReference type="InterPro" id="IPR029063">
    <property type="entry name" value="SAM-dependent_MTases_sf"/>
</dbReference>
<sequence>MIPSQHRPTLPQPDPDALSVSEALTAQLRDHIVERGWLSFADYMALALYRPGLGYYAGGGAKFGQGGDFITAPELSPLFGACVAETIAPVLAALNGGDILEFGAGTGQLAAQVLAELERLDQLPQRYLIVDLSAELADRQRATLHTLVPHLADRVSWLSTLPDQLHGFVLGNEVLDAIPCNLIYRDAAGALFERGVVWKDGFTWEDRLLVPGPLLDLASALDLPCNYLTEIQPQMHGFIASVGHMLQRGAALFIDYGFPASEYYHPQRSGGTLMAHYRHHSLDDPFFLPGLADLTCHVDFSAVYSAADAAGLQLEGYTSQAQYLLDTGLTGRLGRLPEAQYPVAASAVHKLTSPAEMGELFKAMALSRNLPLTTLLPGFRHADDSFRL</sequence>
<dbReference type="SUPFAM" id="SSF53335">
    <property type="entry name" value="S-adenosyl-L-methionine-dependent methyltransferases"/>
    <property type="match status" value="1"/>
</dbReference>
<name>A0ABY6DPB6_9NEIS</name>
<dbReference type="RefSeq" id="WP_263125658.1">
    <property type="nucleotide sequence ID" value="NZ_CP106753.1"/>
</dbReference>
<accession>A0ABY6DPB6</accession>
<keyword evidence="1 3" id="KW-0489">Methyltransferase</keyword>
<proteinExistence type="predicted"/>
<protein>
    <submittedName>
        <fullName evidence="3">SAM-dependent methyltransferase</fullName>
        <ecNumber evidence="3">2.1.1.-</ecNumber>
    </submittedName>
</protein>
<evidence type="ECO:0000256" key="2">
    <source>
        <dbReference type="ARBA" id="ARBA00022679"/>
    </source>
</evidence>
<evidence type="ECO:0000313" key="4">
    <source>
        <dbReference type="Proteomes" id="UP001061302"/>
    </source>
</evidence>
<dbReference type="GO" id="GO:0008168">
    <property type="term" value="F:methyltransferase activity"/>
    <property type="evidence" value="ECO:0007669"/>
    <property type="project" value="UniProtKB-KW"/>
</dbReference>
<gene>
    <name evidence="3" type="ORF">N8I74_04110</name>
</gene>